<comment type="caution">
    <text evidence="4">The sequence shown here is derived from an EMBL/GenBank/DDBJ whole genome shotgun (WGS) entry which is preliminary data.</text>
</comment>
<evidence type="ECO:0000313" key="5">
    <source>
        <dbReference type="Proteomes" id="UP000184550"/>
    </source>
</evidence>
<dbReference type="InterPro" id="IPR013126">
    <property type="entry name" value="Hsp_70_fam"/>
</dbReference>
<keyword evidence="3" id="KW-0143">Chaperone</keyword>
<evidence type="ECO:0000256" key="1">
    <source>
        <dbReference type="ARBA" id="ARBA00022741"/>
    </source>
</evidence>
<keyword evidence="1" id="KW-0547">Nucleotide-binding</keyword>
<dbReference type="GO" id="GO:0140662">
    <property type="term" value="F:ATP-dependent protein folding chaperone"/>
    <property type="evidence" value="ECO:0007669"/>
    <property type="project" value="InterPro"/>
</dbReference>
<dbReference type="Gene3D" id="3.90.640.10">
    <property type="entry name" value="Actin, Chain A, domain 4"/>
    <property type="match status" value="1"/>
</dbReference>
<keyword evidence="2" id="KW-0067">ATP-binding</keyword>
<dbReference type="SUPFAM" id="SSF53067">
    <property type="entry name" value="Actin-like ATPase domain"/>
    <property type="match status" value="2"/>
</dbReference>
<dbReference type="RefSeq" id="WP_083625054.1">
    <property type="nucleotide sequence ID" value="NZ_LR734878.1"/>
</dbReference>
<proteinExistence type="predicted"/>
<organism evidence="4 5">
    <name type="scientific">Planktothrix serta PCC 8927</name>
    <dbReference type="NCBI Taxonomy" id="671068"/>
    <lineage>
        <taxon>Bacteria</taxon>
        <taxon>Bacillati</taxon>
        <taxon>Cyanobacteriota</taxon>
        <taxon>Cyanophyceae</taxon>
        <taxon>Oscillatoriophycideae</taxon>
        <taxon>Oscillatoriales</taxon>
        <taxon>Microcoleaceae</taxon>
        <taxon>Planktothrix</taxon>
    </lineage>
</organism>
<dbReference type="GO" id="GO:0005524">
    <property type="term" value="F:ATP binding"/>
    <property type="evidence" value="ECO:0007669"/>
    <property type="project" value="UniProtKB-KW"/>
</dbReference>
<reference evidence="4" key="1">
    <citation type="submission" date="2019-10" db="EMBL/GenBank/DDBJ databases">
        <authorList>
            <consortium name="Genoscope - CEA"/>
            <person name="William W."/>
        </authorList>
    </citation>
    <scope>NUCLEOTIDE SEQUENCE [LARGE SCALE GENOMIC DNA]</scope>
    <source>
        <strain evidence="4">BBR_PRJEB10992</strain>
    </source>
</reference>
<dbReference type="AlphaFoldDB" id="A0A7Z9BV14"/>
<dbReference type="OrthoDB" id="9807934at2"/>
<dbReference type="Proteomes" id="UP000184550">
    <property type="component" value="Unassembled WGS sequence"/>
</dbReference>
<dbReference type="PRINTS" id="PR00301">
    <property type="entry name" value="HEATSHOCK70"/>
</dbReference>
<gene>
    <name evidence="4" type="ORF">PL8927_760089</name>
</gene>
<keyword evidence="5" id="KW-1185">Reference proteome</keyword>
<protein>
    <submittedName>
        <fullName evidence="4">Molecular chaperone-like</fullName>
    </submittedName>
</protein>
<sequence>MSNIGLDFGTTNSIISYLNSNGEPEAYSCPPPDGSKYIPSFIAYHDDNYIEIGNAACNAGTQDPQVETYCHFKMRLPLDSSEFSQYFSCDRTPISVTTDYLQELLISVDNSYSFRSQKGEIKTLVVSVPEIWQRDIYNLGRERLQTLIKQELGLEKQLLQLVSEPVAAAAYYAWMNQRSADQQNSQPFQGNLLVCDMGGGTFDVSLCRIYGDHKVEVLYFDGQGDKGLESAGVAFDRRIVQQAYSKKQGQFLKESDSKLMSLMGDFERVKINTHDRVTKLFINYLNLEDKQDKIANEVYKFSGYSVTFGEVEEAFQPIKQGIETILNRVQSYLKQQDIKIDKLFMVGGFCQFILVQRAIMDALKIDKNDPRIDRSFNITNSAYAISYGACLIANGLVNPIEKYVHTVGVILETINTQTHELEKLDISLIKGGSNLEDLAQPNFYSQPLTPIDHKISITLWLQLLSKGKKHQHPLPDMIELPYCSPDAKYRIGMKVDRSQIAYLVLEELGSGNRLEYPLGNVVSEMFPGHVLIDGIISE</sequence>
<dbReference type="Gene3D" id="3.30.420.40">
    <property type="match status" value="2"/>
</dbReference>
<accession>A0A7Z9BV14</accession>
<evidence type="ECO:0000256" key="2">
    <source>
        <dbReference type="ARBA" id="ARBA00022840"/>
    </source>
</evidence>
<evidence type="ECO:0000313" key="4">
    <source>
        <dbReference type="EMBL" id="VXD22782.1"/>
    </source>
</evidence>
<dbReference type="Pfam" id="PF00012">
    <property type="entry name" value="HSP70"/>
    <property type="match status" value="1"/>
</dbReference>
<dbReference type="PANTHER" id="PTHR42749:SF1">
    <property type="entry name" value="CELL SHAPE-DETERMINING PROTEIN MREB"/>
    <property type="match status" value="1"/>
</dbReference>
<dbReference type="InterPro" id="IPR043129">
    <property type="entry name" value="ATPase_NBD"/>
</dbReference>
<dbReference type="EMBL" id="CZCU02000153">
    <property type="protein sequence ID" value="VXD22782.1"/>
    <property type="molecule type" value="Genomic_DNA"/>
</dbReference>
<name>A0A7Z9BV14_9CYAN</name>
<dbReference type="PANTHER" id="PTHR42749">
    <property type="entry name" value="CELL SHAPE-DETERMINING PROTEIN MREB"/>
    <property type="match status" value="1"/>
</dbReference>
<evidence type="ECO:0000256" key="3">
    <source>
        <dbReference type="ARBA" id="ARBA00023186"/>
    </source>
</evidence>